<accession>A0A914VF79</accession>
<feature type="region of interest" description="Disordered" evidence="1">
    <location>
        <begin position="1"/>
        <end position="36"/>
    </location>
</feature>
<dbReference type="WBParaSite" id="PSAMB.scaffold18856size878.g37701.t1">
    <property type="protein sequence ID" value="PSAMB.scaffold18856size878.g37701.t1"/>
    <property type="gene ID" value="PSAMB.scaffold18856size878.g37701"/>
</dbReference>
<feature type="domain" description="Spen paralogue and orthologue SPOC C-terminal" evidence="2">
    <location>
        <begin position="103"/>
        <end position="250"/>
    </location>
</feature>
<organism evidence="3 4">
    <name type="scientific">Plectus sambesii</name>
    <dbReference type="NCBI Taxonomy" id="2011161"/>
    <lineage>
        <taxon>Eukaryota</taxon>
        <taxon>Metazoa</taxon>
        <taxon>Ecdysozoa</taxon>
        <taxon>Nematoda</taxon>
        <taxon>Chromadorea</taxon>
        <taxon>Plectida</taxon>
        <taxon>Plectina</taxon>
        <taxon>Plectoidea</taxon>
        <taxon>Plectidae</taxon>
        <taxon>Plectus</taxon>
    </lineage>
</organism>
<proteinExistence type="predicted"/>
<evidence type="ECO:0000259" key="2">
    <source>
        <dbReference type="Pfam" id="PF07744"/>
    </source>
</evidence>
<keyword evidence="3" id="KW-1185">Reference proteome</keyword>
<protein>
    <submittedName>
        <fullName evidence="4">Spen paralogue and orthologue SPOC C-terminal domain-containing protein</fullName>
    </submittedName>
</protein>
<evidence type="ECO:0000256" key="1">
    <source>
        <dbReference type="SAM" id="MobiDB-lite"/>
    </source>
</evidence>
<reference evidence="4" key="1">
    <citation type="submission" date="2022-11" db="UniProtKB">
        <authorList>
            <consortium name="WormBaseParasite"/>
        </authorList>
    </citation>
    <scope>IDENTIFICATION</scope>
</reference>
<dbReference type="PANTHER" id="PTHR11477:SF51">
    <property type="entry name" value="PROTEIN PARTNER OF SNF, ISOFORM B"/>
    <property type="match status" value="1"/>
</dbReference>
<dbReference type="PANTHER" id="PTHR11477">
    <property type="entry name" value="TRANSCRIPTION FACTOR S-II ZINC FINGER DOMAIN-CONTAINING PROTEIN"/>
    <property type="match status" value="1"/>
</dbReference>
<dbReference type="Proteomes" id="UP000887566">
    <property type="component" value="Unplaced"/>
</dbReference>
<dbReference type="InterPro" id="IPR012921">
    <property type="entry name" value="SPOC_C"/>
</dbReference>
<dbReference type="Pfam" id="PF07744">
    <property type="entry name" value="SPOC"/>
    <property type="match status" value="1"/>
</dbReference>
<dbReference type="GO" id="GO:0006351">
    <property type="term" value="P:DNA-templated transcription"/>
    <property type="evidence" value="ECO:0007669"/>
    <property type="project" value="TreeGrafter"/>
</dbReference>
<dbReference type="GO" id="GO:0005634">
    <property type="term" value="C:nucleus"/>
    <property type="evidence" value="ECO:0007669"/>
    <property type="project" value="TreeGrafter"/>
</dbReference>
<evidence type="ECO:0000313" key="3">
    <source>
        <dbReference type="Proteomes" id="UP000887566"/>
    </source>
</evidence>
<evidence type="ECO:0000313" key="4">
    <source>
        <dbReference type="WBParaSite" id="PSAMB.scaffold18856size878.g37701.t1"/>
    </source>
</evidence>
<dbReference type="AlphaFoldDB" id="A0A914VF79"/>
<name>A0A914VF79_9BILA</name>
<sequence length="261" mass="29028">MLFQKRKSSEVLPPKQKSGAWNEKDKSMRSSAEGKAIAKEDEVGAIEFLEQPVAFAANPLVPMDHDNHGDTSIDDYNVDASSLNDIAKWSPKFDDDPWKNDLRIWSGKMVMAGYFRFDTTLTAVSGAGAFALRDSLPAEINIIGRIPPIVVWEYIKSVKHSGIGKDLIVLQANEPDDPESKAQYEGLFNNMRAKGRYVVVGRFNPRMIKDFYLLPLSSHDSPPEELLPFEGVGLAPPGARRNVILCVIVRKREEGPMDQAA</sequence>